<dbReference type="InterPro" id="IPR023406">
    <property type="entry name" value="Topo_IA_AS"/>
</dbReference>
<dbReference type="InterPro" id="IPR013826">
    <property type="entry name" value="Topo_IA_cen_sub3"/>
</dbReference>
<dbReference type="InterPro" id="IPR023405">
    <property type="entry name" value="Topo_IA_core_domain"/>
</dbReference>
<evidence type="ECO:0000256" key="1">
    <source>
        <dbReference type="ARBA" id="ARBA00023029"/>
    </source>
</evidence>
<dbReference type="GO" id="GO:0006265">
    <property type="term" value="P:DNA topological change"/>
    <property type="evidence" value="ECO:0007669"/>
    <property type="project" value="InterPro"/>
</dbReference>
<dbReference type="InterPro" id="IPR013824">
    <property type="entry name" value="Topo_IA_cen_sub1"/>
</dbReference>
<name>A0A146K721_9EUKA</name>
<proteinExistence type="inferred from homology"/>
<feature type="domain" description="Topo IA-type catalytic" evidence="5">
    <location>
        <begin position="1"/>
        <end position="380"/>
    </location>
</feature>
<dbReference type="GO" id="GO:0005634">
    <property type="term" value="C:nucleus"/>
    <property type="evidence" value="ECO:0007669"/>
    <property type="project" value="TreeGrafter"/>
</dbReference>
<dbReference type="PRINTS" id="PR00417">
    <property type="entry name" value="PRTPISMRASEI"/>
</dbReference>
<dbReference type="InterPro" id="IPR013497">
    <property type="entry name" value="Topo_IA_cen"/>
</dbReference>
<dbReference type="GO" id="GO:0006281">
    <property type="term" value="P:DNA repair"/>
    <property type="evidence" value="ECO:0007669"/>
    <property type="project" value="TreeGrafter"/>
</dbReference>
<feature type="non-terminal residue" evidence="6">
    <location>
        <position position="1"/>
    </location>
</feature>
<keyword evidence="3 4" id="KW-0413">Isomerase</keyword>
<accession>A0A146K721</accession>
<reference evidence="6" key="1">
    <citation type="submission" date="2015-07" db="EMBL/GenBank/DDBJ databases">
        <title>Adaptation to a free-living lifestyle via gene acquisitions in the diplomonad Trepomonas sp. PC1.</title>
        <authorList>
            <person name="Xu F."/>
            <person name="Jerlstrom-Hultqvist J."/>
            <person name="Kolisko M."/>
            <person name="Simpson A.G.B."/>
            <person name="Roger A.J."/>
            <person name="Svard S.G."/>
            <person name="Andersson J.O."/>
        </authorList>
    </citation>
    <scope>NUCLEOTIDE SEQUENCE</scope>
    <source>
        <strain evidence="6">PC1</strain>
    </source>
</reference>
<comment type="similarity">
    <text evidence="4">Belongs to the type IA topoisomerase family.</text>
</comment>
<dbReference type="Gene3D" id="1.10.290.10">
    <property type="entry name" value="Topoisomerase I, domain 4"/>
    <property type="match status" value="1"/>
</dbReference>
<dbReference type="PANTHER" id="PTHR11390">
    <property type="entry name" value="PROKARYOTIC DNA TOPOISOMERASE"/>
    <property type="match status" value="1"/>
</dbReference>
<dbReference type="Gene3D" id="2.70.20.10">
    <property type="entry name" value="Topoisomerase I, domain 3"/>
    <property type="match status" value="1"/>
</dbReference>
<dbReference type="Gene3D" id="1.10.460.10">
    <property type="entry name" value="Topoisomerase I, domain 2"/>
    <property type="match status" value="1"/>
</dbReference>
<organism evidence="6">
    <name type="scientific">Trepomonas sp. PC1</name>
    <dbReference type="NCBI Taxonomy" id="1076344"/>
    <lineage>
        <taxon>Eukaryota</taxon>
        <taxon>Metamonada</taxon>
        <taxon>Diplomonadida</taxon>
        <taxon>Hexamitidae</taxon>
        <taxon>Hexamitinae</taxon>
        <taxon>Trepomonas</taxon>
    </lineage>
</organism>
<dbReference type="GO" id="GO:0003677">
    <property type="term" value="F:DNA binding"/>
    <property type="evidence" value="ECO:0007669"/>
    <property type="project" value="UniProtKB-KW"/>
</dbReference>
<dbReference type="GO" id="GO:0006310">
    <property type="term" value="P:DNA recombination"/>
    <property type="evidence" value="ECO:0007669"/>
    <property type="project" value="TreeGrafter"/>
</dbReference>
<sequence>NMAKILTNQQIKKNTRLTFGTCQIPTLGLSAIQPPSQHEKHSRFELVLDCITLNSAQIQRLAALNLQQEMVQQLKERNYVKLQIKETESVSKPPLPPNTLKLQQFVKMPAHETMKFAEMLYTKGIISYPRTETTQFTFNEDRIQQILQQIHGQYQQYCQKLLNSVSYAQYLKTLVKQKGKTDEAHPPIHPLKYQQLDGGEQIVYDAVVRLFLASVSHECVKVIQNYECQLGKVEFHATKTFIKEPGFMEILYGQKPEVIPPVTSGLLKEVKELSAKQVQHVHEKMTQNALIQKMDEHGIGTDATIADHIKNIIERGYVDKQLQAEEAGGGITQLYQKINKVMVSTAFRAWMEAGIREVIHGKSASVVHDDVIREAIVVYDN</sequence>
<evidence type="ECO:0000256" key="3">
    <source>
        <dbReference type="ARBA" id="ARBA00023235"/>
    </source>
</evidence>
<evidence type="ECO:0000256" key="4">
    <source>
        <dbReference type="RuleBase" id="RU362092"/>
    </source>
</evidence>
<dbReference type="SUPFAM" id="SSF56712">
    <property type="entry name" value="Prokaryotic type I DNA topoisomerase"/>
    <property type="match status" value="1"/>
</dbReference>
<feature type="non-terminal residue" evidence="6">
    <location>
        <position position="381"/>
    </location>
</feature>
<dbReference type="InterPro" id="IPR000380">
    <property type="entry name" value="Topo_IA"/>
</dbReference>
<dbReference type="EMBL" id="GDID01003993">
    <property type="protein sequence ID" value="JAP92613.1"/>
    <property type="molecule type" value="Transcribed_RNA"/>
</dbReference>
<dbReference type="InterPro" id="IPR003602">
    <property type="entry name" value="Topo_IA_DNA-bd_dom"/>
</dbReference>
<dbReference type="SMART" id="SM00437">
    <property type="entry name" value="TOP1Ac"/>
    <property type="match status" value="1"/>
</dbReference>
<dbReference type="GO" id="GO:0003917">
    <property type="term" value="F:DNA topoisomerase type I (single strand cut, ATP-independent) activity"/>
    <property type="evidence" value="ECO:0007669"/>
    <property type="project" value="UniProtKB-EC"/>
</dbReference>
<protein>
    <recommendedName>
        <fullName evidence="4">DNA topoisomerase</fullName>
        <ecNumber evidence="4">5.6.2.1</ecNumber>
    </recommendedName>
</protein>
<dbReference type="PROSITE" id="PS52039">
    <property type="entry name" value="TOPO_IA_2"/>
    <property type="match status" value="1"/>
</dbReference>
<evidence type="ECO:0000313" key="6">
    <source>
        <dbReference type="EMBL" id="JAP92613.1"/>
    </source>
</evidence>
<comment type="function">
    <text evidence="4">Introduces a single-strand break via transesterification at a target site in duplex DNA. Releases the supercoiling and torsional tension of DNA introduced during the DNA replication and transcription by transiently cleaving and rejoining one strand of the DNA duplex. The scissile phosphodiester is attacked by the catalytic tyrosine of the enzyme, resulting in the formation of a DNA-(5'-phosphotyrosyl)-enzyme intermediate and the expulsion of a 3'-OH DNA strand.</text>
</comment>
<evidence type="ECO:0000256" key="2">
    <source>
        <dbReference type="ARBA" id="ARBA00023125"/>
    </source>
</evidence>
<dbReference type="AlphaFoldDB" id="A0A146K721"/>
<evidence type="ECO:0000259" key="5">
    <source>
        <dbReference type="PROSITE" id="PS52039"/>
    </source>
</evidence>
<gene>
    <name evidence="6" type="ORF">TPC1_15391</name>
</gene>
<keyword evidence="1 4" id="KW-0799">Topoisomerase</keyword>
<dbReference type="Pfam" id="PF01131">
    <property type="entry name" value="Topoisom_bac"/>
    <property type="match status" value="1"/>
</dbReference>
<dbReference type="InterPro" id="IPR013825">
    <property type="entry name" value="Topo_IA_cen_sub2"/>
</dbReference>
<keyword evidence="2 4" id="KW-0238">DNA-binding</keyword>
<comment type="catalytic activity">
    <reaction evidence="4">
        <text>ATP-independent breakage of single-stranded DNA, followed by passage and rejoining.</text>
        <dbReference type="EC" id="5.6.2.1"/>
    </reaction>
</comment>
<dbReference type="EC" id="5.6.2.1" evidence="4"/>
<dbReference type="PANTHER" id="PTHR11390:SF21">
    <property type="entry name" value="DNA TOPOISOMERASE 3-ALPHA"/>
    <property type="match status" value="1"/>
</dbReference>
<dbReference type="PROSITE" id="PS00396">
    <property type="entry name" value="TOPO_IA_1"/>
    <property type="match status" value="1"/>
</dbReference>